<dbReference type="InterPro" id="IPR003594">
    <property type="entry name" value="HATPase_dom"/>
</dbReference>
<dbReference type="InterPro" id="IPR001610">
    <property type="entry name" value="PAC"/>
</dbReference>
<evidence type="ECO:0000259" key="13">
    <source>
        <dbReference type="PROSITE" id="PS50113"/>
    </source>
</evidence>
<dbReference type="SUPFAM" id="SSF47384">
    <property type="entry name" value="Homodimeric domain of signal transducing histidine kinase"/>
    <property type="match status" value="1"/>
</dbReference>
<evidence type="ECO:0000256" key="2">
    <source>
        <dbReference type="ARBA" id="ARBA00012438"/>
    </source>
</evidence>
<dbReference type="Gene3D" id="1.10.287.130">
    <property type="match status" value="1"/>
</dbReference>
<dbReference type="Proteomes" id="UP001273531">
    <property type="component" value="Unassembled WGS sequence"/>
</dbReference>
<keyword evidence="8" id="KW-0902">Two-component regulatory system</keyword>
<dbReference type="PROSITE" id="PS50112">
    <property type="entry name" value="PAS"/>
    <property type="match status" value="1"/>
</dbReference>
<dbReference type="PROSITE" id="PS50110">
    <property type="entry name" value="RESPONSE_REGULATORY"/>
    <property type="match status" value="2"/>
</dbReference>
<dbReference type="RefSeq" id="WP_317226299.1">
    <property type="nucleotide sequence ID" value="NZ_JAWJEJ010000001.1"/>
</dbReference>
<dbReference type="PANTHER" id="PTHR43065:SF46">
    <property type="entry name" value="C4-DICARBOXYLATE TRANSPORT SENSOR PROTEIN DCTB"/>
    <property type="match status" value="1"/>
</dbReference>
<dbReference type="NCBIfam" id="TIGR00229">
    <property type="entry name" value="sensory_box"/>
    <property type="match status" value="1"/>
</dbReference>
<dbReference type="InterPro" id="IPR036097">
    <property type="entry name" value="HisK_dim/P_sf"/>
</dbReference>
<proteinExistence type="predicted"/>
<reference evidence="14 15" key="1">
    <citation type="submission" date="2023-10" db="EMBL/GenBank/DDBJ databases">
        <title>Sphingomonas sp. HF-S4 16S ribosomal RNA gene Genome sequencing and assembly.</title>
        <authorList>
            <person name="Lee H."/>
        </authorList>
    </citation>
    <scope>NUCLEOTIDE SEQUENCE [LARGE SCALE GENOMIC DNA]</scope>
    <source>
        <strain evidence="14 15">HF-S4</strain>
    </source>
</reference>
<dbReference type="SMART" id="SM00086">
    <property type="entry name" value="PAC"/>
    <property type="match status" value="1"/>
</dbReference>
<dbReference type="PROSITE" id="PS50113">
    <property type="entry name" value="PAC"/>
    <property type="match status" value="1"/>
</dbReference>
<comment type="catalytic activity">
    <reaction evidence="1">
        <text>ATP + protein L-histidine = ADP + protein N-phospho-L-histidine.</text>
        <dbReference type="EC" id="2.7.13.3"/>
    </reaction>
</comment>
<feature type="modified residue" description="4-aspartylphosphate" evidence="9">
    <location>
        <position position="77"/>
    </location>
</feature>
<keyword evidence="15" id="KW-1185">Reference proteome</keyword>
<dbReference type="Gene3D" id="3.30.565.10">
    <property type="entry name" value="Histidine kinase-like ATPase, C-terminal domain"/>
    <property type="match status" value="1"/>
</dbReference>
<sequence>MRAKNLPTRTATIAEALVIDPHAAEDRAKVLVVDDDERNLLAITHVLEDVAEVVVATSGEEALRQLLKTEFAVILLDVYMPGIDGYETAQIIRSREQTKRVPIVFLSAVNKESEHLLRGYSMGAVDYVFKPVEPMVIRSKVAVFVDLFTMTKEIQRKARQEQALLDANLRANAERLRIEQELRLAEQRQAAIIESLPIILYLEEIDADPRIPKFVSGNFQALTGYAFEEIQQTPSLWVERLHPEDRARAVEALTARRLGQSLSVEYRWLCADGTYKHFLDQAVLLRDSYGNPVEFAGTLLDVTERKELESQLTQARKMDAIGQLTGGIAHDFNNLLAAVLGGLGMIERRLPLSDDQAKIVGMTRHAAEQGAELVKHLLAFARRQKLEPASIQIPRLAQSVTSLLAHTLGGMVELDWKIADTVSPVYADAAQLELAVMNLIINARDAMPEGGVVTVAAEDREITEQVGRTGLAPGQYVVIGVGDTGCGIAPELIEQVLEPFFTTKPVGKGTGLGLSMVYGFAQQSGGEVRVDSELGKGTCVEVWLPRAPDSAVEMVLGIADAAAEAPVAAIRILLVDDHDGVRATTAALLEDLGHTVRHVTEGAHALELFRRDPGAFDLLITDYAMPRMSGAELVRQVRGEAADFPALIITGYAQADLNASESPDVRFLAKPFTAEQLKTALRERR</sequence>
<evidence type="ECO:0000256" key="9">
    <source>
        <dbReference type="PROSITE-ProRule" id="PRU00169"/>
    </source>
</evidence>
<dbReference type="SUPFAM" id="SSF55785">
    <property type="entry name" value="PYP-like sensor domain (PAS domain)"/>
    <property type="match status" value="1"/>
</dbReference>
<dbReference type="InterPro" id="IPR001789">
    <property type="entry name" value="Sig_transdc_resp-reg_receiver"/>
</dbReference>
<dbReference type="InterPro" id="IPR011006">
    <property type="entry name" value="CheY-like_superfamily"/>
</dbReference>
<evidence type="ECO:0000313" key="14">
    <source>
        <dbReference type="EMBL" id="MDV3457139.1"/>
    </source>
</evidence>
<evidence type="ECO:0000256" key="7">
    <source>
        <dbReference type="ARBA" id="ARBA00022840"/>
    </source>
</evidence>
<feature type="domain" description="Histidine kinase" evidence="10">
    <location>
        <begin position="327"/>
        <end position="548"/>
    </location>
</feature>
<dbReference type="InterPro" id="IPR003661">
    <property type="entry name" value="HisK_dim/P_dom"/>
</dbReference>
<dbReference type="CDD" id="cd00082">
    <property type="entry name" value="HisKA"/>
    <property type="match status" value="1"/>
</dbReference>
<dbReference type="SUPFAM" id="SSF52172">
    <property type="entry name" value="CheY-like"/>
    <property type="match status" value="2"/>
</dbReference>
<accession>A0ABU3Y768</accession>
<dbReference type="PRINTS" id="PR00344">
    <property type="entry name" value="BCTRLSENSOR"/>
</dbReference>
<evidence type="ECO:0000256" key="1">
    <source>
        <dbReference type="ARBA" id="ARBA00000085"/>
    </source>
</evidence>
<dbReference type="SMART" id="SM00448">
    <property type="entry name" value="REC"/>
    <property type="match status" value="2"/>
</dbReference>
<evidence type="ECO:0000313" key="15">
    <source>
        <dbReference type="Proteomes" id="UP001273531"/>
    </source>
</evidence>
<keyword evidence="5" id="KW-0547">Nucleotide-binding</keyword>
<keyword evidence="7" id="KW-0067">ATP-binding</keyword>
<dbReference type="InterPro" id="IPR004358">
    <property type="entry name" value="Sig_transdc_His_kin-like_C"/>
</dbReference>
<dbReference type="PROSITE" id="PS50109">
    <property type="entry name" value="HIS_KIN"/>
    <property type="match status" value="1"/>
</dbReference>
<dbReference type="Pfam" id="PF00072">
    <property type="entry name" value="Response_reg"/>
    <property type="match status" value="2"/>
</dbReference>
<feature type="domain" description="PAS" evidence="12">
    <location>
        <begin position="185"/>
        <end position="265"/>
    </location>
</feature>
<dbReference type="SMART" id="SM00387">
    <property type="entry name" value="HATPase_c"/>
    <property type="match status" value="1"/>
</dbReference>
<name>A0ABU3Y768_9SPHN</name>
<evidence type="ECO:0000259" key="10">
    <source>
        <dbReference type="PROSITE" id="PS50109"/>
    </source>
</evidence>
<protein>
    <recommendedName>
        <fullName evidence="2">histidine kinase</fullName>
        <ecNumber evidence="2">2.7.13.3</ecNumber>
    </recommendedName>
</protein>
<evidence type="ECO:0000256" key="4">
    <source>
        <dbReference type="ARBA" id="ARBA00022679"/>
    </source>
</evidence>
<dbReference type="InterPro" id="IPR036890">
    <property type="entry name" value="HATPase_C_sf"/>
</dbReference>
<dbReference type="InterPro" id="IPR000014">
    <property type="entry name" value="PAS"/>
</dbReference>
<evidence type="ECO:0000256" key="3">
    <source>
        <dbReference type="ARBA" id="ARBA00022553"/>
    </source>
</evidence>
<evidence type="ECO:0000256" key="6">
    <source>
        <dbReference type="ARBA" id="ARBA00022777"/>
    </source>
</evidence>
<keyword evidence="6" id="KW-0418">Kinase</keyword>
<dbReference type="InterPro" id="IPR035965">
    <property type="entry name" value="PAS-like_dom_sf"/>
</dbReference>
<dbReference type="InterPro" id="IPR013655">
    <property type="entry name" value="PAS_fold_3"/>
</dbReference>
<dbReference type="Pfam" id="PF00512">
    <property type="entry name" value="HisKA"/>
    <property type="match status" value="1"/>
</dbReference>
<feature type="modified residue" description="4-aspartylphosphate" evidence="9">
    <location>
        <position position="622"/>
    </location>
</feature>
<keyword evidence="3 9" id="KW-0597">Phosphoprotein</keyword>
<dbReference type="Gene3D" id="3.30.450.20">
    <property type="entry name" value="PAS domain"/>
    <property type="match status" value="1"/>
</dbReference>
<dbReference type="Pfam" id="PF02518">
    <property type="entry name" value="HATPase_c"/>
    <property type="match status" value="1"/>
</dbReference>
<gene>
    <name evidence="14" type="ORF">RZN05_09110</name>
</gene>
<dbReference type="EMBL" id="JAWJEJ010000001">
    <property type="protein sequence ID" value="MDV3457139.1"/>
    <property type="molecule type" value="Genomic_DNA"/>
</dbReference>
<comment type="caution">
    <text evidence="14">The sequence shown here is derived from an EMBL/GenBank/DDBJ whole genome shotgun (WGS) entry which is preliminary data.</text>
</comment>
<keyword evidence="4" id="KW-0808">Transferase</keyword>
<dbReference type="PANTHER" id="PTHR43065">
    <property type="entry name" value="SENSOR HISTIDINE KINASE"/>
    <property type="match status" value="1"/>
</dbReference>
<organism evidence="14 15">
    <name type="scientific">Sphingomonas agrestis</name>
    <dbReference type="NCBI Taxonomy" id="3080540"/>
    <lineage>
        <taxon>Bacteria</taxon>
        <taxon>Pseudomonadati</taxon>
        <taxon>Pseudomonadota</taxon>
        <taxon>Alphaproteobacteria</taxon>
        <taxon>Sphingomonadales</taxon>
        <taxon>Sphingomonadaceae</taxon>
        <taxon>Sphingomonas</taxon>
    </lineage>
</organism>
<evidence type="ECO:0000256" key="8">
    <source>
        <dbReference type="ARBA" id="ARBA00023012"/>
    </source>
</evidence>
<evidence type="ECO:0000259" key="12">
    <source>
        <dbReference type="PROSITE" id="PS50112"/>
    </source>
</evidence>
<feature type="domain" description="PAC" evidence="13">
    <location>
        <begin position="262"/>
        <end position="314"/>
    </location>
</feature>
<evidence type="ECO:0000256" key="5">
    <source>
        <dbReference type="ARBA" id="ARBA00022741"/>
    </source>
</evidence>
<feature type="domain" description="Response regulatory" evidence="11">
    <location>
        <begin position="571"/>
        <end position="685"/>
    </location>
</feature>
<dbReference type="CDD" id="cd00130">
    <property type="entry name" value="PAS"/>
    <property type="match status" value="1"/>
</dbReference>
<dbReference type="InterPro" id="IPR000700">
    <property type="entry name" value="PAS-assoc_C"/>
</dbReference>
<dbReference type="SUPFAM" id="SSF55874">
    <property type="entry name" value="ATPase domain of HSP90 chaperone/DNA topoisomerase II/histidine kinase"/>
    <property type="match status" value="1"/>
</dbReference>
<dbReference type="Pfam" id="PF08447">
    <property type="entry name" value="PAS_3"/>
    <property type="match status" value="1"/>
</dbReference>
<dbReference type="SMART" id="SM00388">
    <property type="entry name" value="HisKA"/>
    <property type="match status" value="1"/>
</dbReference>
<dbReference type="InterPro" id="IPR005467">
    <property type="entry name" value="His_kinase_dom"/>
</dbReference>
<dbReference type="EC" id="2.7.13.3" evidence="2"/>
<evidence type="ECO:0000259" key="11">
    <source>
        <dbReference type="PROSITE" id="PS50110"/>
    </source>
</evidence>
<dbReference type="Gene3D" id="3.40.50.2300">
    <property type="match status" value="2"/>
</dbReference>
<feature type="domain" description="Response regulatory" evidence="11">
    <location>
        <begin position="29"/>
        <end position="145"/>
    </location>
</feature>